<feature type="region of interest" description="Disordered" evidence="1">
    <location>
        <begin position="502"/>
        <end position="595"/>
    </location>
</feature>
<dbReference type="OrthoDB" id="10596640at2759"/>
<feature type="compositionally biased region" description="Acidic residues" evidence="1">
    <location>
        <begin position="990"/>
        <end position="1014"/>
    </location>
</feature>
<feature type="compositionally biased region" description="Basic and acidic residues" evidence="1">
    <location>
        <begin position="1171"/>
        <end position="1184"/>
    </location>
</feature>
<feature type="compositionally biased region" description="Polar residues" evidence="1">
    <location>
        <begin position="242"/>
        <end position="252"/>
    </location>
</feature>
<feature type="compositionally biased region" description="Low complexity" evidence="1">
    <location>
        <begin position="1016"/>
        <end position="1030"/>
    </location>
</feature>
<feature type="compositionally biased region" description="Basic and acidic residues" evidence="1">
    <location>
        <begin position="118"/>
        <end position="128"/>
    </location>
</feature>
<feature type="compositionally biased region" description="Basic residues" evidence="1">
    <location>
        <begin position="974"/>
        <end position="985"/>
    </location>
</feature>
<gene>
    <name evidence="2" type="ORF">P171DRAFT_525346</name>
</gene>
<feature type="compositionally biased region" description="Pro residues" evidence="1">
    <location>
        <begin position="200"/>
        <end position="209"/>
    </location>
</feature>
<reference evidence="2" key="1">
    <citation type="journal article" date="2020" name="Stud. Mycol.">
        <title>101 Dothideomycetes genomes: a test case for predicting lifestyles and emergence of pathogens.</title>
        <authorList>
            <person name="Haridas S."/>
            <person name="Albert R."/>
            <person name="Binder M."/>
            <person name="Bloem J."/>
            <person name="Labutti K."/>
            <person name="Salamov A."/>
            <person name="Andreopoulos B."/>
            <person name="Baker S."/>
            <person name="Barry K."/>
            <person name="Bills G."/>
            <person name="Bluhm B."/>
            <person name="Cannon C."/>
            <person name="Castanera R."/>
            <person name="Culley D."/>
            <person name="Daum C."/>
            <person name="Ezra D."/>
            <person name="Gonzalez J."/>
            <person name="Henrissat B."/>
            <person name="Kuo A."/>
            <person name="Liang C."/>
            <person name="Lipzen A."/>
            <person name="Lutzoni F."/>
            <person name="Magnuson J."/>
            <person name="Mondo S."/>
            <person name="Nolan M."/>
            <person name="Ohm R."/>
            <person name="Pangilinan J."/>
            <person name="Park H.-J."/>
            <person name="Ramirez L."/>
            <person name="Alfaro M."/>
            <person name="Sun H."/>
            <person name="Tritt A."/>
            <person name="Yoshinaga Y."/>
            <person name="Zwiers L.-H."/>
            <person name="Turgeon B."/>
            <person name="Goodwin S."/>
            <person name="Spatafora J."/>
            <person name="Crous P."/>
            <person name="Grigoriev I."/>
        </authorList>
    </citation>
    <scope>NUCLEOTIDE SEQUENCE</scope>
    <source>
        <strain evidence="2">CBS 690.94</strain>
    </source>
</reference>
<feature type="compositionally biased region" description="Basic and acidic residues" evidence="1">
    <location>
        <begin position="929"/>
        <end position="941"/>
    </location>
</feature>
<name>A0A9P4U766_9PLEO</name>
<comment type="caution">
    <text evidence="2">The sequence shown here is derived from an EMBL/GenBank/DDBJ whole genome shotgun (WGS) entry which is preliminary data.</text>
</comment>
<feature type="compositionally biased region" description="Basic and acidic residues" evidence="1">
    <location>
        <begin position="1068"/>
        <end position="1077"/>
    </location>
</feature>
<feature type="region of interest" description="Disordered" evidence="1">
    <location>
        <begin position="306"/>
        <end position="439"/>
    </location>
</feature>
<organism evidence="2 3">
    <name type="scientific">Karstenula rhodostoma CBS 690.94</name>
    <dbReference type="NCBI Taxonomy" id="1392251"/>
    <lineage>
        <taxon>Eukaryota</taxon>
        <taxon>Fungi</taxon>
        <taxon>Dikarya</taxon>
        <taxon>Ascomycota</taxon>
        <taxon>Pezizomycotina</taxon>
        <taxon>Dothideomycetes</taxon>
        <taxon>Pleosporomycetidae</taxon>
        <taxon>Pleosporales</taxon>
        <taxon>Massarineae</taxon>
        <taxon>Didymosphaeriaceae</taxon>
        <taxon>Karstenula</taxon>
    </lineage>
</organism>
<feature type="compositionally biased region" description="Basic and acidic residues" evidence="1">
    <location>
        <begin position="540"/>
        <end position="555"/>
    </location>
</feature>
<feature type="region of interest" description="Disordered" evidence="1">
    <location>
        <begin position="242"/>
        <end position="277"/>
    </location>
</feature>
<accession>A0A9P4U766</accession>
<feature type="region of interest" description="Disordered" evidence="1">
    <location>
        <begin position="631"/>
        <end position="658"/>
    </location>
</feature>
<feature type="compositionally biased region" description="Basic residues" evidence="1">
    <location>
        <begin position="1127"/>
        <end position="1142"/>
    </location>
</feature>
<feature type="compositionally biased region" description="Low complexity" evidence="1">
    <location>
        <begin position="775"/>
        <end position="802"/>
    </location>
</feature>
<protein>
    <submittedName>
        <fullName evidence="2">Uncharacterized protein</fullName>
    </submittedName>
</protein>
<feature type="region of interest" description="Disordered" evidence="1">
    <location>
        <begin position="1"/>
        <end position="33"/>
    </location>
</feature>
<feature type="compositionally biased region" description="Low complexity" evidence="1">
    <location>
        <begin position="631"/>
        <end position="642"/>
    </location>
</feature>
<evidence type="ECO:0000313" key="2">
    <source>
        <dbReference type="EMBL" id="KAF2439476.1"/>
    </source>
</evidence>
<feature type="compositionally biased region" description="Basic residues" evidence="1">
    <location>
        <begin position="942"/>
        <end position="951"/>
    </location>
</feature>
<dbReference type="AlphaFoldDB" id="A0A9P4U766"/>
<dbReference type="EMBL" id="MU001509">
    <property type="protein sequence ID" value="KAF2439476.1"/>
    <property type="molecule type" value="Genomic_DNA"/>
</dbReference>
<feature type="region of interest" description="Disordered" evidence="1">
    <location>
        <begin position="676"/>
        <end position="1196"/>
    </location>
</feature>
<evidence type="ECO:0000313" key="3">
    <source>
        <dbReference type="Proteomes" id="UP000799764"/>
    </source>
</evidence>
<keyword evidence="3" id="KW-1185">Reference proteome</keyword>
<sequence>MASPPPGLRIDEELSVAPSHPKSPTTTSDPFFLRDEGVNYDLGKHELKKLTASLVAAMGSTEDLPVYPGTAASGCFAGGFYSPTHYEYGDDLECGTWREGLEAIDNFDWGQSAPEGTHNQEEGVDEARPATPAVEASQLELYLSNGESQIVSHNTSPGIDHLTTETSANGESIQAEAETAAPISAPPCSPLQCEELSQPFLPPTTPPGPRKISEDLQESSSPCIKSPPAKATISLGTISSTIPSEATHSRSPTGFLPASSALPGDAAEPDSMSPYDMAVDKTLGAGAIQEAAEGARNPFAQFVATEEEATPSYIPDRAVTPSNTKMDLLVDSTQDEGRPKADGEFLEEAQVGLSSNAADETESNDRDSLFDGDDSEEAAQEQQTDGRQTEVVYPGPEAAEQVDIPAQASPLHARGIADQSSEDVANNAPIRPSSSKDDIAAQIVEQFDLKDREDPLPPPLEERVDDVSTAAEALVMLSNVAGPATGCGQTASSEINLEGDSKCGAVTKESSPKPPVQDKLHSGSPDVDSPDLGPQLLHQKVPERELSAGKTHVEDVQADEQNNEAGVDVEDHPDPVSQTMSPMPPSHKQSPTRDAVMDEQLPRPNDVDQGLSSQVTLFKDTQNVDKNVAAAEPEKVAAPSEETAIASSSNPTTWPKPPKLKIGQLFWNAASPLWRTGAKDDTNAVGDIPAASSSSPGDAKDQPQENHDAMHHSEADFHASSGENSRGPAESSDEPSLYVDASPVVPAFPGEEGTLSDIEEATPQPLLPGLEEHAAAASSSTIAPSSPAMASQDQSSPWLGELLEQELELPPSPYEAEPSTGELPGEASDPDPTPSEDTKACPKDNPDAEPVDALLSVPKQDTPHDAPEFALTSSKAPETLHSPVSPTFDLDEPFQTDAETKTPKTIPKKRTHSATINKTEAGPTAIAEYKAEEELEPEYKAPPKKRYKKRGSTLLSLQAPTAASHSQVNTKHVAPPKHQRGKKTTRQAVEEEVVDRDDTEATPQELEEEQEEAEGSPSAPTTHPTTSSLPRYWTLETSYGKRVTRGDATTGREGARANTSPVQGAVPPRDEQEKLVDADEDAPASRATLNTKAKKAGPAKIPAKPKPKPKPRTPPALPTHTPDAGSQRRKYGFRPPTGRKRKSADVDALDGAPPPPPLPAQRQTRLASAAQEERERMAEVERNVAKRTRGARKSAG</sequence>
<proteinExistence type="predicted"/>
<feature type="compositionally biased region" description="Basic residues" evidence="1">
    <location>
        <begin position="1185"/>
        <end position="1196"/>
    </location>
</feature>
<feature type="compositionally biased region" description="Basic and acidic residues" evidence="1">
    <location>
        <begin position="698"/>
        <end position="717"/>
    </location>
</feature>
<feature type="region of interest" description="Disordered" evidence="1">
    <location>
        <begin position="108"/>
        <end position="129"/>
    </location>
</feature>
<feature type="compositionally biased region" description="Acidic residues" evidence="1">
    <location>
        <begin position="370"/>
        <end position="379"/>
    </location>
</feature>
<evidence type="ECO:0000256" key="1">
    <source>
        <dbReference type="SAM" id="MobiDB-lite"/>
    </source>
</evidence>
<feature type="compositionally biased region" description="Polar residues" evidence="1">
    <location>
        <begin position="953"/>
        <end position="970"/>
    </location>
</feature>
<feature type="compositionally biased region" description="Basic and acidic residues" evidence="1">
    <location>
        <begin position="836"/>
        <end position="846"/>
    </location>
</feature>
<dbReference type="Proteomes" id="UP000799764">
    <property type="component" value="Unassembled WGS sequence"/>
</dbReference>
<feature type="region of interest" description="Disordered" evidence="1">
    <location>
        <begin position="199"/>
        <end position="230"/>
    </location>
</feature>
<feature type="compositionally biased region" description="Basic residues" evidence="1">
    <location>
        <begin position="1092"/>
        <end position="1111"/>
    </location>
</feature>